<dbReference type="Gene3D" id="3.90.550.50">
    <property type="match status" value="1"/>
</dbReference>
<evidence type="ECO:0000256" key="6">
    <source>
        <dbReference type="ARBA" id="ARBA00022679"/>
    </source>
</evidence>
<dbReference type="Pfam" id="PF02434">
    <property type="entry name" value="Fringe"/>
    <property type="match status" value="1"/>
</dbReference>
<dbReference type="OrthoDB" id="414175at2759"/>
<evidence type="ECO:0000256" key="7">
    <source>
        <dbReference type="ARBA" id="ARBA00022692"/>
    </source>
</evidence>
<evidence type="ECO:0000256" key="10">
    <source>
        <dbReference type="ARBA" id="ARBA00022989"/>
    </source>
</evidence>
<name>A0A0M0JR84_9EUKA</name>
<keyword evidence="6 13" id="KW-0808">Transferase</keyword>
<dbReference type="AlphaFoldDB" id="A0A0M0JR84"/>
<comment type="similarity">
    <text evidence="3">Belongs to the glycosyltransferase 31 family. Beta3-Gal-T subfamily.</text>
</comment>
<evidence type="ECO:0000256" key="9">
    <source>
        <dbReference type="ARBA" id="ARBA00022968"/>
    </source>
</evidence>
<comment type="caution">
    <text evidence="13">The sequence shown here is derived from an EMBL/GenBank/DDBJ whole genome shotgun (WGS) entry which is preliminary data.</text>
</comment>
<organism evidence="13 14">
    <name type="scientific">Chrysochromulina tobinii</name>
    <dbReference type="NCBI Taxonomy" id="1460289"/>
    <lineage>
        <taxon>Eukaryota</taxon>
        <taxon>Haptista</taxon>
        <taxon>Haptophyta</taxon>
        <taxon>Prymnesiophyceae</taxon>
        <taxon>Prymnesiales</taxon>
        <taxon>Chrysochromulinaceae</taxon>
        <taxon>Chrysochromulina</taxon>
    </lineage>
</organism>
<evidence type="ECO:0000256" key="1">
    <source>
        <dbReference type="ARBA" id="ARBA00004606"/>
    </source>
</evidence>
<dbReference type="GO" id="GO:0016020">
    <property type="term" value="C:membrane"/>
    <property type="evidence" value="ECO:0007669"/>
    <property type="project" value="UniProtKB-SubCell"/>
</dbReference>
<dbReference type="PANTHER" id="PTHR23033">
    <property type="entry name" value="BETA1,3-GALACTOSYLTRANSFERASE"/>
    <property type="match status" value="1"/>
</dbReference>
<keyword evidence="7" id="KW-0812">Transmembrane</keyword>
<evidence type="ECO:0000256" key="8">
    <source>
        <dbReference type="ARBA" id="ARBA00022741"/>
    </source>
</evidence>
<evidence type="ECO:0000256" key="2">
    <source>
        <dbReference type="ARBA" id="ARBA00004922"/>
    </source>
</evidence>
<evidence type="ECO:0000313" key="13">
    <source>
        <dbReference type="EMBL" id="KOO29106.1"/>
    </source>
</evidence>
<keyword evidence="14" id="KW-1185">Reference proteome</keyword>
<dbReference type="EMBL" id="JWZX01002462">
    <property type="protein sequence ID" value="KOO29106.1"/>
    <property type="molecule type" value="Genomic_DNA"/>
</dbReference>
<evidence type="ECO:0000256" key="3">
    <source>
        <dbReference type="ARBA" id="ARBA00006462"/>
    </source>
</evidence>
<keyword evidence="10" id="KW-1133">Transmembrane helix</keyword>
<protein>
    <recommendedName>
        <fullName evidence="4">N-acetylgalactosaminide beta-1,3-galactosyltransferase</fullName>
        <ecNumber evidence="4">2.4.1.122</ecNumber>
    </recommendedName>
</protein>
<evidence type="ECO:0000256" key="11">
    <source>
        <dbReference type="ARBA" id="ARBA00023136"/>
    </source>
</evidence>
<keyword evidence="11" id="KW-0472">Membrane</keyword>
<comment type="subcellular location">
    <subcellularLocation>
        <location evidence="1">Membrane</location>
        <topology evidence="1">Single-pass type II membrane protein</topology>
    </subcellularLocation>
</comment>
<reference evidence="14" key="1">
    <citation type="journal article" date="2015" name="PLoS Genet.">
        <title>Genome Sequence and Transcriptome Analyses of Chrysochromulina tobin: Metabolic Tools for Enhanced Algal Fitness in the Prominent Order Prymnesiales (Haptophyceae).</title>
        <authorList>
            <person name="Hovde B.T."/>
            <person name="Deodato C.R."/>
            <person name="Hunsperger H.M."/>
            <person name="Ryken S.A."/>
            <person name="Yost W."/>
            <person name="Jha R.K."/>
            <person name="Patterson J."/>
            <person name="Monnat R.J. Jr."/>
            <person name="Barlow S.B."/>
            <person name="Starkenburg S.R."/>
            <person name="Cattolico R.A."/>
        </authorList>
    </citation>
    <scope>NUCLEOTIDE SEQUENCE</scope>
    <source>
        <strain evidence="14">CCMP291</strain>
    </source>
</reference>
<dbReference type="GO" id="GO:0000166">
    <property type="term" value="F:nucleotide binding"/>
    <property type="evidence" value="ECO:0007669"/>
    <property type="project" value="UniProtKB-KW"/>
</dbReference>
<accession>A0A0M0JR84</accession>
<evidence type="ECO:0000313" key="14">
    <source>
        <dbReference type="Proteomes" id="UP000037460"/>
    </source>
</evidence>
<dbReference type="Proteomes" id="UP000037460">
    <property type="component" value="Unassembled WGS sequence"/>
</dbReference>
<comment type="pathway">
    <text evidence="2">Protein modification; protein glycosylation.</text>
</comment>
<feature type="domain" description="Fringe-like glycosyltransferase" evidence="12">
    <location>
        <begin position="2"/>
        <end position="215"/>
    </location>
</feature>
<evidence type="ECO:0000256" key="5">
    <source>
        <dbReference type="ARBA" id="ARBA00022676"/>
    </source>
</evidence>
<proteinExistence type="inferred from homology"/>
<dbReference type="GO" id="GO:0016263">
    <property type="term" value="F:glycoprotein-N-acetylgalactosamine 3-beta-galactosyltransferase activity"/>
    <property type="evidence" value="ECO:0007669"/>
    <property type="project" value="UniProtKB-EC"/>
</dbReference>
<dbReference type="PANTHER" id="PTHR23033:SF47">
    <property type="entry name" value="APPLE DOMAIN-CONTAINING PROTEIN-RELATED"/>
    <property type="match status" value="1"/>
</dbReference>
<keyword evidence="5 13" id="KW-0328">Glycosyltransferase</keyword>
<keyword evidence="8" id="KW-0547">Nucleotide-binding</keyword>
<evidence type="ECO:0000256" key="4">
    <source>
        <dbReference type="ARBA" id="ARBA00012557"/>
    </source>
</evidence>
<dbReference type="InterPro" id="IPR003378">
    <property type="entry name" value="Fringe-like_glycosylTrfase"/>
</dbReference>
<keyword evidence="9" id="KW-0735">Signal-anchor</keyword>
<gene>
    <name evidence="13" type="ORF">Ctob_010492</name>
</gene>
<dbReference type="EC" id="2.4.1.122" evidence="4"/>
<evidence type="ECO:0000259" key="12">
    <source>
        <dbReference type="Pfam" id="PF02434"/>
    </source>
</evidence>
<sequence>MADVVVGIMTCRRFHRTRCRAQLDTWLRRARRVVFFTDTAEEGTSAELRAPVIAHTFKPSEFERIFSGGNWRAVPILRALAEHFFSAPAQARFAARHEPLPKWIYMADDDSYAFTPTMLATLAKYNPDQPHYLGYAFIAAPHLEGVIPGKRQPLFANGGAGICVSRGALVAALPVLAKCELEYTWNWPGDVRVAQCLVDAGIKVEWVRTFHAEAPGVIVHKKRPPPGSVPVGLVLPPLSEYPLMVSDCIPHLVAL</sequence>
<dbReference type="InterPro" id="IPR026050">
    <property type="entry name" value="C1GALT1/C1GALT1_chp1"/>
</dbReference>